<keyword evidence="4" id="KW-1185">Reference proteome</keyword>
<feature type="region of interest" description="Disordered" evidence="1">
    <location>
        <begin position="1"/>
        <end position="54"/>
    </location>
</feature>
<sequence>MTRPARRTSSLGTAHPAAPSPIESVPAPATPPTEAPTKKSEPAPEGGKKKRANTATFYVDPEIVARARGAYRYTQGPEGYRSFSDFIVRALEAETARVEAKYNDGRPFDALEAGTLSPGPQAN</sequence>
<feature type="domain" description="ParB-like C-terminal" evidence="2">
    <location>
        <begin position="66"/>
        <end position="106"/>
    </location>
</feature>
<evidence type="ECO:0000259" key="2">
    <source>
        <dbReference type="Pfam" id="PF18064"/>
    </source>
</evidence>
<dbReference type="Pfam" id="PF18064">
    <property type="entry name" value="CB_ParB_C"/>
    <property type="match status" value="1"/>
</dbReference>
<dbReference type="EMBL" id="SMNA01000020">
    <property type="protein sequence ID" value="TDE88170.1"/>
    <property type="molecule type" value="Genomic_DNA"/>
</dbReference>
<gene>
    <name evidence="3" type="ORF">EXU48_23910</name>
</gene>
<evidence type="ECO:0000313" key="3">
    <source>
        <dbReference type="EMBL" id="TDE88170.1"/>
    </source>
</evidence>
<name>A0ABY2DXE6_9MICO</name>
<dbReference type="Gene3D" id="6.10.180.30">
    <property type="match status" value="1"/>
</dbReference>
<dbReference type="InterPro" id="IPR040851">
    <property type="entry name" value="ParB-like_C"/>
</dbReference>
<dbReference type="RefSeq" id="WP_133110217.1">
    <property type="nucleotide sequence ID" value="NZ_SMNA01000020.1"/>
</dbReference>
<accession>A0ABY2DXE6</accession>
<proteinExistence type="predicted"/>
<evidence type="ECO:0000256" key="1">
    <source>
        <dbReference type="SAM" id="MobiDB-lite"/>
    </source>
</evidence>
<evidence type="ECO:0000313" key="4">
    <source>
        <dbReference type="Proteomes" id="UP000504882"/>
    </source>
</evidence>
<comment type="caution">
    <text evidence="3">The sequence shown here is derived from an EMBL/GenBank/DDBJ whole genome shotgun (WGS) entry which is preliminary data.</text>
</comment>
<protein>
    <recommendedName>
        <fullName evidence="2">ParB-like C-terminal domain-containing protein</fullName>
    </recommendedName>
</protein>
<organism evidence="3 4">
    <name type="scientific">Occultella glacieicola</name>
    <dbReference type="NCBI Taxonomy" id="2518684"/>
    <lineage>
        <taxon>Bacteria</taxon>
        <taxon>Bacillati</taxon>
        <taxon>Actinomycetota</taxon>
        <taxon>Actinomycetes</taxon>
        <taxon>Micrococcales</taxon>
        <taxon>Ruaniaceae</taxon>
        <taxon>Occultella</taxon>
    </lineage>
</organism>
<dbReference type="Proteomes" id="UP000504882">
    <property type="component" value="Unassembled WGS sequence"/>
</dbReference>
<reference evidence="3 4" key="1">
    <citation type="submission" date="2019-03" db="EMBL/GenBank/DDBJ databases">
        <title>Genomic features of bacteria from cold environments.</title>
        <authorList>
            <person name="Shen L."/>
        </authorList>
    </citation>
    <scope>NUCLEOTIDE SEQUENCE [LARGE SCALE GENOMIC DNA]</scope>
    <source>
        <strain evidence="4">T3246-1</strain>
    </source>
</reference>